<dbReference type="PRINTS" id="PR01488">
    <property type="entry name" value="RTXTOXINA"/>
</dbReference>
<dbReference type="Pfam" id="PF00353">
    <property type="entry name" value="HemolysinCabind"/>
    <property type="match status" value="10"/>
</dbReference>
<keyword evidence="3" id="KW-0964">Secreted</keyword>
<dbReference type="GO" id="GO:0004601">
    <property type="term" value="F:peroxidase activity"/>
    <property type="evidence" value="ECO:0007669"/>
    <property type="project" value="UniProtKB-KW"/>
</dbReference>
<dbReference type="Pfam" id="PF03098">
    <property type="entry name" value="An_peroxidase"/>
    <property type="match status" value="2"/>
</dbReference>
<dbReference type="PANTHER" id="PTHR11475">
    <property type="entry name" value="OXIDASE/PEROXIDASE"/>
    <property type="match status" value="1"/>
</dbReference>
<feature type="compositionally biased region" description="Acidic residues" evidence="10">
    <location>
        <begin position="1682"/>
        <end position="1733"/>
    </location>
</feature>
<gene>
    <name evidence="11" type="ORF">ACIGG6_16760</name>
</gene>
<dbReference type="Gene3D" id="1.10.640.10">
    <property type="entry name" value="Haem peroxidase domain superfamily, animal type"/>
    <property type="match status" value="1"/>
</dbReference>
<dbReference type="Gene3D" id="2.160.20.160">
    <property type="match status" value="1"/>
</dbReference>
<dbReference type="PROSITE" id="PS50292">
    <property type="entry name" value="PEROXIDASE_3"/>
    <property type="match status" value="1"/>
</dbReference>
<dbReference type="SUPFAM" id="SSF48113">
    <property type="entry name" value="Heme-dependent peroxidases"/>
    <property type="match status" value="1"/>
</dbReference>
<keyword evidence="7" id="KW-0843">Virulence</keyword>
<keyword evidence="11" id="KW-0560">Oxidoreductase</keyword>
<keyword evidence="8" id="KW-0472">Membrane</keyword>
<keyword evidence="12" id="KW-1185">Reference proteome</keyword>
<evidence type="ECO:0000256" key="5">
    <source>
        <dbReference type="ARBA" id="ARBA00022737"/>
    </source>
</evidence>
<name>A0ABW8BWP6_9GAMM</name>
<evidence type="ECO:0000256" key="3">
    <source>
        <dbReference type="ARBA" id="ARBA00022525"/>
    </source>
</evidence>
<comment type="caution">
    <text evidence="11">The sequence shown here is derived from an EMBL/GenBank/DDBJ whole genome shotgun (WGS) entry which is preliminary data.</text>
</comment>
<dbReference type="InterPro" id="IPR010255">
    <property type="entry name" value="Haem_peroxidase_sf"/>
</dbReference>
<dbReference type="PROSITE" id="PS00330">
    <property type="entry name" value="HEMOLYSIN_CALCIUM"/>
    <property type="match status" value="7"/>
</dbReference>
<feature type="region of interest" description="Disordered" evidence="10">
    <location>
        <begin position="1667"/>
        <end position="1733"/>
    </location>
</feature>
<evidence type="ECO:0000256" key="2">
    <source>
        <dbReference type="ARBA" id="ARBA00004613"/>
    </source>
</evidence>
<evidence type="ECO:0000256" key="1">
    <source>
        <dbReference type="ARBA" id="ARBA00004370"/>
    </source>
</evidence>
<keyword evidence="6" id="KW-0106">Calcium</keyword>
<proteinExistence type="predicted"/>
<dbReference type="Gene3D" id="2.150.10.10">
    <property type="entry name" value="Serralysin-like metalloprotease, C-terminal"/>
    <property type="match status" value="5"/>
</dbReference>
<dbReference type="RefSeq" id="WP_399846081.1">
    <property type="nucleotide sequence ID" value="NZ_JBITWC010000034.1"/>
</dbReference>
<dbReference type="Proteomes" id="UP001614338">
    <property type="component" value="Unassembled WGS sequence"/>
</dbReference>
<protein>
    <submittedName>
        <fullName evidence="11">Peroxidase family protein</fullName>
    </submittedName>
</protein>
<dbReference type="InterPro" id="IPR019791">
    <property type="entry name" value="Haem_peroxidase_animal"/>
</dbReference>
<reference evidence="11 12" key="1">
    <citation type="submission" date="2024-10" db="EMBL/GenBank/DDBJ databases">
        <title>The Natural Products Discovery Center: Release of the First 8490 Sequenced Strains for Exploring Actinobacteria Biosynthetic Diversity.</title>
        <authorList>
            <person name="Kalkreuter E."/>
            <person name="Kautsar S.A."/>
            <person name="Yang D."/>
            <person name="Bader C.D."/>
            <person name="Teijaro C.N."/>
            <person name="Fluegel L."/>
            <person name="Davis C.M."/>
            <person name="Simpson J.R."/>
            <person name="Lauterbach L."/>
            <person name="Steele A.D."/>
            <person name="Gui C."/>
            <person name="Meng S."/>
            <person name="Li G."/>
            <person name="Viehrig K."/>
            <person name="Ye F."/>
            <person name="Su P."/>
            <person name="Kiefer A.F."/>
            <person name="Nichols A."/>
            <person name="Cepeda A.J."/>
            <person name="Yan W."/>
            <person name="Fan B."/>
            <person name="Jiang Y."/>
            <person name="Adhikari A."/>
            <person name="Zheng C.-J."/>
            <person name="Schuster L."/>
            <person name="Cowan T.M."/>
            <person name="Smanski M.J."/>
            <person name="Chevrette M.G."/>
            <person name="De Carvalho L.P.S."/>
            <person name="Shen B."/>
        </authorList>
    </citation>
    <scope>NUCLEOTIDE SEQUENCE [LARGE SCALE GENOMIC DNA]</scope>
    <source>
        <strain evidence="11 12">NPDC077409</strain>
    </source>
</reference>
<evidence type="ECO:0000256" key="9">
    <source>
        <dbReference type="ARBA" id="ARBA00023180"/>
    </source>
</evidence>
<dbReference type="InterPro" id="IPR037120">
    <property type="entry name" value="Haem_peroxidase_sf_animal"/>
</dbReference>
<organism evidence="11 12">
    <name type="scientific">Vreelandella lionensis</name>
    <dbReference type="NCBI Taxonomy" id="1144478"/>
    <lineage>
        <taxon>Bacteria</taxon>
        <taxon>Pseudomonadati</taxon>
        <taxon>Pseudomonadota</taxon>
        <taxon>Gammaproteobacteria</taxon>
        <taxon>Oceanospirillales</taxon>
        <taxon>Halomonadaceae</taxon>
        <taxon>Vreelandella</taxon>
    </lineage>
</organism>
<sequence>MAVKLNQHDLQFILNQIKVAEAHSAGTPLEELVDSPLLPTGLRTVDGSYNNFGIGREQWGASGQPFVPIAEGSFGQGSGALPGGFGYPTNNDYGEAGDVVDVEPRLISNLIVDQTLDNPAAIATALQHAGMNGQAMLNAMSLIRAQHDLVQVLEGAGIAEDNQVLISAKNNLDALLASYGVEMDGVTVMLPNVSPDEGLSASYNSVFTLFGQFFDHGLDLVSKGGNGTVYMPLSPDDPLYNPNSPTNFMVMTRATTDDSAGNVTTPWVDQNQTYTSHPSHQVFLREYAMVDGRPMATGNLLDGDRGLPTWADIKAQARTLLGIELTDKDVGAVPLVAVDPYGEFIRGENGLPQLITGFDGAGNPILTEGNLSAPIDPSVVGAARTGTAFLDDIAHAAVPVLANGELQADDDAEPGYSGEFGPRGAQTAYDNELLDAHYITGDGRGNENIGLTSIHHIFHSEHNRIAEQVKELVLESGDLDFLNQWLAGPDLTSWPSAAEIEGLSWDGERIFQAARFTTEMEYQHLVFEEFARKIQPDIDVFMVQPDAELNPVIFSEFAHVVYRFGHSMLNETVDRINADGSRDDMDLFDAFLNPLALGSDTVSHDEAAGAILRGMTAQVGNEVDEFVTNTLRNQLLGIPLDLPAINIARGRDTGMPTLNEARAQFMEMADGDTQLKPYTSWADFAENMKNPASVINFIAAYGTHESVTSEDTIAGKRAAATDLVLGAPNESAADREARLDWLNAPAEQTGVNDIDLWMGGLAEKKMPFGGMLGSTFAFVFEMQLENLQDADRFYYLSRTQGLNLLTELENNSLAKMALANTDLEETGFAIPGDIFSTPDHILYVDYAKQMQMTGVDDPQHEDPFLQSASQLVERGAPDAQGDGAYLRYNGADHVVIQGTDGNDRIVAGGGDDTVWGDAGDDRIEAGYGVDKINGGEGDDIITNSGTDIGEVDMLKGDEGNDVIHGGSGAALIFGGRGKDFLVTGPDGSEIRAGMGDDFLLGGDGPDVLFGNEGHDWVEGKSRFEYIAGDNGELFFNSTVIGHDILNGGNGDTDYDADSGDDIMVAGEGIQKNIGMWGHDWVIHKGQNVAADADMNVEVFTTLPLEVLRDRFSQVEALSGWVQDDILRGDNRSNEEEGATPIVADPTPEGNFIHNELDQVGIDRIDGLDQLVTPDMMRNAEYWADGSGDEKLVFTGGNILLGGGGSDTIEGRGGDDVIDGDAWLNVRIAIMTNRDGTGDEIATVDSMDGPVTLTIDGAEVTRPLSAWMVEGRINPGQLQMVREILEDESGIDTAVYWGDRAAYEIAVDEDTGRLTVAHVDVDDAAVDPVSGQNRISDGTDLVSNIEVLSFGDSDLQIITGTNGNDVGATRLEGTEGDDILIGLAGNDNLLAGGGDDLVYGGAGNDRLIGADGNDTLDGGDGDDFLNGGDGDDTLLGGAGADDLRGGLGDDALEGGDGNDLLFGLAGNDTLEGGAGNDDLNGGGGNDVLNGGEGDDILFGSAGDDLLITEADGGRDILDGGNQVDTAEILGSAGEAESFAILDRTNALAQGFADLDAGTEIVIVRNGVVMAELANIEEIVIDGQGGGDTFTIAGNFTGTSLAMSTIHVMGSEDDDVLDISALSSAHRVVFKTMGGHDTVVGALREQDVVELADGTMLADHPVEANEAGEALVGDDENSVRFEVEPESEQPEDEDETETDDESEDEEDEEQYEEEDEEEYEEEYEEDEEEYEEEDGTQVIPAAAMAGGEGADTLIGTAESETIMGLGGRDVVFGHDGDDDILGGDGADMLYGDDGDDRILGEDGNDFINAGAGDDTVFGGEGDDMFVAEADDGDDTYYGDDMVGGSDSDSDTLDMSAIMSAIKADLGTGFMGRGSASSAETGNDGLWGVENIVTGSGDDTITASRAANVMDGGAGNDTFRFLSAADADGDTIMGFQPGDRIDLSGVDAHGCATGNQSFTLVTEAFTGVGQLMFSHQTRDGEDYTVVEGNTTGDDDADFSISIKGRHELGASDFNL</sequence>
<evidence type="ECO:0000313" key="11">
    <source>
        <dbReference type="EMBL" id="MFI8751639.1"/>
    </source>
</evidence>
<evidence type="ECO:0000256" key="7">
    <source>
        <dbReference type="ARBA" id="ARBA00023026"/>
    </source>
</evidence>
<keyword evidence="5" id="KW-0677">Repeat</keyword>
<dbReference type="InterPro" id="IPR011049">
    <property type="entry name" value="Serralysin-like_metalloprot_C"/>
</dbReference>
<keyword evidence="4" id="KW-0800">Toxin</keyword>
<comment type="subcellular location">
    <subcellularLocation>
        <location evidence="1">Membrane</location>
    </subcellularLocation>
    <subcellularLocation>
        <location evidence="2">Secreted</location>
    </subcellularLocation>
</comment>
<evidence type="ECO:0000256" key="8">
    <source>
        <dbReference type="ARBA" id="ARBA00023136"/>
    </source>
</evidence>
<evidence type="ECO:0000313" key="12">
    <source>
        <dbReference type="Proteomes" id="UP001614338"/>
    </source>
</evidence>
<evidence type="ECO:0000256" key="6">
    <source>
        <dbReference type="ARBA" id="ARBA00022837"/>
    </source>
</evidence>
<dbReference type="SUPFAM" id="SSF51120">
    <property type="entry name" value="beta-Roll"/>
    <property type="match status" value="4"/>
</dbReference>
<dbReference type="EMBL" id="JBITWC010000034">
    <property type="protein sequence ID" value="MFI8751639.1"/>
    <property type="molecule type" value="Genomic_DNA"/>
</dbReference>
<dbReference type="PANTHER" id="PTHR11475:SF4">
    <property type="entry name" value="CHORION PEROXIDASE"/>
    <property type="match status" value="1"/>
</dbReference>
<evidence type="ECO:0000256" key="4">
    <source>
        <dbReference type="ARBA" id="ARBA00022656"/>
    </source>
</evidence>
<evidence type="ECO:0000256" key="10">
    <source>
        <dbReference type="SAM" id="MobiDB-lite"/>
    </source>
</evidence>
<dbReference type="PRINTS" id="PR00313">
    <property type="entry name" value="CABNDNGRPT"/>
</dbReference>
<dbReference type="InterPro" id="IPR001343">
    <property type="entry name" value="Hemolysn_Ca-bd"/>
</dbReference>
<keyword evidence="9" id="KW-0325">Glycoprotein</keyword>
<keyword evidence="11" id="KW-0575">Peroxidase</keyword>
<accession>A0ABW8BWP6</accession>
<dbReference type="InterPro" id="IPR003995">
    <property type="entry name" value="RTX_toxin_determinant-A"/>
</dbReference>
<dbReference type="CDD" id="cd09821">
    <property type="entry name" value="An_peroxidase_bacterial_2"/>
    <property type="match status" value="1"/>
</dbReference>
<dbReference type="InterPro" id="IPR018511">
    <property type="entry name" value="Hemolysin-typ_Ca-bd_CS"/>
</dbReference>